<dbReference type="Pfam" id="PF08163">
    <property type="entry name" value="DNAPKcs_CC3"/>
    <property type="match status" value="1"/>
</dbReference>
<feature type="domain" description="DNA-dependent protein kinase catalytic subunit CC5" evidence="3">
    <location>
        <begin position="115"/>
        <end position="426"/>
    </location>
</feature>
<evidence type="ECO:0000256" key="1">
    <source>
        <dbReference type="SAM" id="MobiDB-lite"/>
    </source>
</evidence>
<reference evidence="4 5" key="1">
    <citation type="submission" date="2023-02" db="EMBL/GenBank/DDBJ databases">
        <title>LHISI_Scaffold_Assembly.</title>
        <authorList>
            <person name="Stuart O.P."/>
            <person name="Cleave R."/>
            <person name="Magrath M.J.L."/>
            <person name="Mikheyev A.S."/>
        </authorList>
    </citation>
    <scope>NUCLEOTIDE SEQUENCE [LARGE SCALE GENOMIC DNA]</scope>
    <source>
        <strain evidence="4">Daus_M_001</strain>
        <tissue evidence="4">Leg muscle</tissue>
    </source>
</reference>
<proteinExistence type="predicted"/>
<evidence type="ECO:0000313" key="4">
    <source>
        <dbReference type="EMBL" id="KAJ8868909.1"/>
    </source>
</evidence>
<dbReference type="InterPro" id="IPR016024">
    <property type="entry name" value="ARM-type_fold"/>
</dbReference>
<evidence type="ECO:0000313" key="5">
    <source>
        <dbReference type="Proteomes" id="UP001159363"/>
    </source>
</evidence>
<evidence type="ECO:0000259" key="3">
    <source>
        <dbReference type="Pfam" id="PF19704"/>
    </source>
</evidence>
<sequence>MADSDMPGISQTPEISKDSTSSLPCWMEAIKKSLEDDDNPRNARLFILKLILNCESFFRPYAKFWFTPIMKALQNRCAGSSMNYMFTDIVTMLLEWHDVAIPNSDDIEKRLASEILNFFMSNVESNRRDVFKHNIDIVKTIVELWKSCLDIPYQLLVDKINVRGDAESANTEVGLQLVAVMLANGIEPWNAVGKMLFLNNLVSNFESNKSEVYLPCAEVVGMTLKMLGAGESTEMNTDAAVFLQRVEEKLMKMKAKASNSSLTKFLLCLCSIGKHCSFVVKQFATVLCFQVQRLSGSLQAKCLEMISLWPEAVLELVATGVGNFLRSHNMDVQEAALIAVSQVTQQLNTLQLVSLMPDIVQFVSHASVTCRCKMFDILIWVHDKYNNDPSPQGRQLFEESRTTLIRGLVDADATIQDLIYNTWCKSAVHAGCQAALSWVTHVSVALVESSQLRDAGQIQATSAGSLKIGCSGLSELRRGELKICPESKTVAPFMLIQAAARYLLAGIFDGEGWSLSRGNANSKLTGATVAEQLACSPPTKAIRFQSPAGSLWIFTCWNCARRCRRLVGFFGELPFPPTLSFQHCSILTLIGSQDLNVKSHPNPFTHSLTTHMQNYVFWNNSTRLPASTSQRLLTLIKNLYSPTTEHLLTGFLAHLQLQASVLSPDYNTKVFDHPLGACRFEEYPMLVSWHAQHTMMAPLFANTLASQLRSPDPESFDMIVRATQESLAFKPTCLEECFVLHDAIIRKCSDAITAALCEALVLERQWHKYPYLIRVQLAAWAVAPYIQVTCIAAVRPKLANASFRAPSATRRSQKCNSFARKVLACSVTSCLPLLFAHLRGP</sequence>
<dbReference type="Proteomes" id="UP001159363">
    <property type="component" value="Chromosome 13"/>
</dbReference>
<feature type="region of interest" description="Disordered" evidence="1">
    <location>
        <begin position="1"/>
        <end position="20"/>
    </location>
</feature>
<protein>
    <submittedName>
        <fullName evidence="4">Uncharacterized protein</fullName>
    </submittedName>
</protein>
<comment type="caution">
    <text evidence="4">The sequence shown here is derived from an EMBL/GenBank/DDBJ whole genome shotgun (WGS) entry which is preliminary data.</text>
</comment>
<accession>A0ABQ9G906</accession>
<keyword evidence="5" id="KW-1185">Reference proteome</keyword>
<dbReference type="EMBL" id="JARBHB010000014">
    <property type="protein sequence ID" value="KAJ8868909.1"/>
    <property type="molecule type" value="Genomic_DNA"/>
</dbReference>
<feature type="domain" description="DNA-dependent protein kinase catalytic subunit CC3" evidence="2">
    <location>
        <begin position="10"/>
        <end position="102"/>
    </location>
</feature>
<gene>
    <name evidence="4" type="ORF">PR048_030450</name>
</gene>
<feature type="compositionally biased region" description="Polar residues" evidence="1">
    <location>
        <begin position="9"/>
        <end position="20"/>
    </location>
</feature>
<dbReference type="SUPFAM" id="SSF48371">
    <property type="entry name" value="ARM repeat"/>
    <property type="match status" value="1"/>
</dbReference>
<feature type="domain" description="DNA-dependent protein kinase catalytic subunit CC5" evidence="3">
    <location>
        <begin position="613"/>
        <end position="733"/>
    </location>
</feature>
<name>A0ABQ9G906_9NEOP</name>
<dbReference type="InterPro" id="IPR045581">
    <property type="entry name" value="DNAPKcs_CC5"/>
</dbReference>
<evidence type="ECO:0000259" key="2">
    <source>
        <dbReference type="Pfam" id="PF08163"/>
    </source>
</evidence>
<dbReference type="Pfam" id="PF19704">
    <property type="entry name" value="DNAPKcs_CC5"/>
    <property type="match status" value="2"/>
</dbReference>
<organism evidence="4 5">
    <name type="scientific">Dryococelus australis</name>
    <dbReference type="NCBI Taxonomy" id="614101"/>
    <lineage>
        <taxon>Eukaryota</taxon>
        <taxon>Metazoa</taxon>
        <taxon>Ecdysozoa</taxon>
        <taxon>Arthropoda</taxon>
        <taxon>Hexapoda</taxon>
        <taxon>Insecta</taxon>
        <taxon>Pterygota</taxon>
        <taxon>Neoptera</taxon>
        <taxon>Polyneoptera</taxon>
        <taxon>Phasmatodea</taxon>
        <taxon>Verophasmatodea</taxon>
        <taxon>Anareolatae</taxon>
        <taxon>Phasmatidae</taxon>
        <taxon>Eurycanthinae</taxon>
        <taxon>Dryococelus</taxon>
    </lineage>
</organism>
<dbReference type="InterPro" id="IPR012582">
    <property type="entry name" value="DNAPKcs_CC3"/>
</dbReference>